<proteinExistence type="predicted"/>
<dbReference type="SUPFAM" id="SSF53901">
    <property type="entry name" value="Thiolase-like"/>
    <property type="match status" value="1"/>
</dbReference>
<dbReference type="GO" id="GO:0044550">
    <property type="term" value="P:secondary metabolite biosynthetic process"/>
    <property type="evidence" value="ECO:0007669"/>
    <property type="project" value="TreeGrafter"/>
</dbReference>
<feature type="domain" description="Beta-ketoacyl-[acyl-carrier-protein] synthase III N-terminal" evidence="4">
    <location>
        <begin position="115"/>
        <end position="182"/>
    </location>
</feature>
<accession>A0A3D8IZA8</accession>
<comment type="caution">
    <text evidence="5">The sequence shown here is derived from an EMBL/GenBank/DDBJ whole genome shotgun (WGS) entry which is preliminary data.</text>
</comment>
<sequence length="354" mass="39417">MTFTFSNKKISSILSILPKQKSYFDDEISRYNFPAKKSLVLKELMGYNAHNIASEDMLASDFIIAGLHKLFADKVITPDSIDALIYVTQSPDYLIPQTSVLIQDKAGLKKDMLCFDINQGCAGFLHGLFLGFSLLENPSITKVVLANSDVLSKKVNIRDRNSYPLVGDGGSITVLEKTQTQQTIYCYNKTFGEQALAIHVPAGGFKLPSSKETCIEREDSDGNIRSLDNLIMQGASVFSFVQAQVPLMLEELLTFSQYTKEQIDYYMFHQPNKFMLQKLADKLQIPHYKMPNNIVENFGNGSGITIPLNICFNLANILSTQNLTICLGGFGVGLTLSGIIMEVEKIPYLTIMEI</sequence>
<evidence type="ECO:0000313" key="5">
    <source>
        <dbReference type="EMBL" id="RDU70612.1"/>
    </source>
</evidence>
<dbReference type="InterPro" id="IPR016039">
    <property type="entry name" value="Thiolase-like"/>
</dbReference>
<dbReference type="GO" id="GO:0004315">
    <property type="term" value="F:3-oxoacyl-[acyl-carrier-protein] synthase activity"/>
    <property type="evidence" value="ECO:0007669"/>
    <property type="project" value="InterPro"/>
</dbReference>
<dbReference type="GO" id="GO:0006633">
    <property type="term" value="P:fatty acid biosynthetic process"/>
    <property type="evidence" value="ECO:0007669"/>
    <property type="project" value="InterPro"/>
</dbReference>
<dbReference type="Pfam" id="PF08545">
    <property type="entry name" value="ACP_syn_III"/>
    <property type="match status" value="1"/>
</dbReference>
<evidence type="ECO:0000313" key="6">
    <source>
        <dbReference type="Proteomes" id="UP000256424"/>
    </source>
</evidence>
<feature type="domain" description="Beta-ketoacyl-[acyl-carrier-protein] synthase III C-terminal" evidence="3">
    <location>
        <begin position="255"/>
        <end position="342"/>
    </location>
</feature>
<dbReference type="RefSeq" id="WP_115582588.1">
    <property type="nucleotide sequence ID" value="NZ_NXLW01000018.1"/>
</dbReference>
<dbReference type="Proteomes" id="UP000256424">
    <property type="component" value="Unassembled WGS sequence"/>
</dbReference>
<keyword evidence="1" id="KW-0808">Transferase</keyword>
<dbReference type="AlphaFoldDB" id="A0A3D8IZA8"/>
<reference evidence="5 6" key="1">
    <citation type="submission" date="2018-04" db="EMBL/GenBank/DDBJ databases">
        <title>Novel Campyloabacter and Helicobacter Species and Strains.</title>
        <authorList>
            <person name="Mannion A.J."/>
            <person name="Shen Z."/>
            <person name="Fox J.G."/>
        </authorList>
    </citation>
    <scope>NUCLEOTIDE SEQUENCE [LARGE SCALE GENOMIC DNA]</scope>
    <source>
        <strain evidence="5 6">MIT 97-5075</strain>
    </source>
</reference>
<protein>
    <submittedName>
        <fullName evidence="5">3-oxoacyl-ACP synthase</fullName>
    </submittedName>
</protein>
<evidence type="ECO:0000259" key="4">
    <source>
        <dbReference type="Pfam" id="PF08545"/>
    </source>
</evidence>
<gene>
    <name evidence="5" type="ORF">CQA66_07820</name>
</gene>
<evidence type="ECO:0000259" key="3">
    <source>
        <dbReference type="Pfam" id="PF08541"/>
    </source>
</evidence>
<organism evidence="5 6">
    <name type="scientific">Helicobacter aurati</name>
    <dbReference type="NCBI Taxonomy" id="137778"/>
    <lineage>
        <taxon>Bacteria</taxon>
        <taxon>Pseudomonadati</taxon>
        <taxon>Campylobacterota</taxon>
        <taxon>Epsilonproteobacteria</taxon>
        <taxon>Campylobacterales</taxon>
        <taxon>Helicobacteraceae</taxon>
        <taxon>Helicobacter</taxon>
    </lineage>
</organism>
<dbReference type="PANTHER" id="PTHR34069:SF2">
    <property type="entry name" value="BETA-KETOACYL-[ACYL-CARRIER-PROTEIN] SYNTHASE III"/>
    <property type="match status" value="1"/>
</dbReference>
<dbReference type="Gene3D" id="3.40.47.10">
    <property type="match status" value="1"/>
</dbReference>
<evidence type="ECO:0000256" key="1">
    <source>
        <dbReference type="ARBA" id="ARBA00022679"/>
    </source>
</evidence>
<evidence type="ECO:0000256" key="2">
    <source>
        <dbReference type="ARBA" id="ARBA00023315"/>
    </source>
</evidence>
<dbReference type="PANTHER" id="PTHR34069">
    <property type="entry name" value="3-OXOACYL-[ACYL-CARRIER-PROTEIN] SYNTHASE 3"/>
    <property type="match status" value="1"/>
</dbReference>
<keyword evidence="6" id="KW-1185">Reference proteome</keyword>
<keyword evidence="2" id="KW-0012">Acyltransferase</keyword>
<dbReference type="EMBL" id="NXLW01000018">
    <property type="protein sequence ID" value="RDU70612.1"/>
    <property type="molecule type" value="Genomic_DNA"/>
</dbReference>
<dbReference type="Pfam" id="PF08541">
    <property type="entry name" value="ACP_syn_III_C"/>
    <property type="match status" value="1"/>
</dbReference>
<dbReference type="InterPro" id="IPR013751">
    <property type="entry name" value="ACP_syn_III_N"/>
</dbReference>
<name>A0A3D8IZA8_9HELI</name>
<dbReference type="InterPro" id="IPR013747">
    <property type="entry name" value="ACP_syn_III_C"/>
</dbReference>